<reference evidence="1 2" key="1">
    <citation type="submission" date="2011-05" db="EMBL/GenBank/DDBJ databases">
        <title>Complete sequence of Desulfotomaculum carboxydivorans CO-1-SRB.</title>
        <authorList>
            <consortium name="US DOE Joint Genome Institute"/>
            <person name="Lucas S."/>
            <person name="Han J."/>
            <person name="Lapidus A."/>
            <person name="Cheng J.-F."/>
            <person name="Goodwin L."/>
            <person name="Pitluck S."/>
            <person name="Peters L."/>
            <person name="Mikhailova N."/>
            <person name="Lu M."/>
            <person name="Han C."/>
            <person name="Tapia R."/>
            <person name="Land M."/>
            <person name="Hauser L."/>
            <person name="Kyrpides N."/>
            <person name="Ivanova N."/>
            <person name="Pagani I."/>
            <person name="Stams A."/>
            <person name="Plugge C."/>
            <person name="Muyzer G."/>
            <person name="Kuever J."/>
            <person name="Parshina S."/>
            <person name="Ivanova A."/>
            <person name="Nazina T."/>
            <person name="Woyke T."/>
        </authorList>
    </citation>
    <scope>NUCLEOTIDE SEQUENCE [LARGE SCALE GENOMIC DNA]</scope>
    <source>
        <strain evidence="2">DSM 14880 / VKM B-2319 / CO-1-SRB</strain>
    </source>
</reference>
<dbReference type="EMBL" id="CP002736">
    <property type="protein sequence ID" value="AEF94096.1"/>
    <property type="molecule type" value="Genomic_DNA"/>
</dbReference>
<protein>
    <recommendedName>
        <fullName evidence="3">Bypass of forespore C C-terminal domain-containing protein</fullName>
    </recommendedName>
</protein>
<dbReference type="HOGENOM" id="CLU_114138_0_0_9"/>
<sequence precursor="true">MALILTGAVMMGGQVFANDTRLHMDFLRVIAQQVAPSLAQNTVIKEQNVYICGDIEEMARKSIDNDNVKASDLKAKYTDLGYTVDIKKGEVIARRKVDDFCSYHRSLRHLGIYKEKLAVFQGPIGYDQKLLKVEDAIPIQSLSAEFQVKLQQASNFSQMTPETQAQLRSELEFANEDALNAILENLDEMQY</sequence>
<dbReference type="STRING" id="868595.Desca_1236"/>
<dbReference type="KEGG" id="dca:Desca_1236"/>
<organism evidence="1 2">
    <name type="scientific">Desulfotomaculum nigrificans (strain DSM 14880 / VKM B-2319 / CO-1-SRB)</name>
    <name type="common">Desulfotomaculum carboxydivorans</name>
    <dbReference type="NCBI Taxonomy" id="868595"/>
    <lineage>
        <taxon>Bacteria</taxon>
        <taxon>Bacillati</taxon>
        <taxon>Bacillota</taxon>
        <taxon>Clostridia</taxon>
        <taxon>Eubacteriales</taxon>
        <taxon>Desulfotomaculaceae</taxon>
        <taxon>Desulfotomaculum</taxon>
    </lineage>
</organism>
<gene>
    <name evidence="1" type="ordered locus">Desca_1236</name>
</gene>
<evidence type="ECO:0000313" key="2">
    <source>
        <dbReference type="Proteomes" id="UP000009226"/>
    </source>
</evidence>
<keyword evidence="2" id="KW-1185">Reference proteome</keyword>
<dbReference type="AlphaFoldDB" id="F6B441"/>
<dbReference type="Proteomes" id="UP000009226">
    <property type="component" value="Chromosome"/>
</dbReference>
<evidence type="ECO:0000313" key="1">
    <source>
        <dbReference type="EMBL" id="AEF94096.1"/>
    </source>
</evidence>
<proteinExistence type="predicted"/>
<evidence type="ECO:0008006" key="3">
    <source>
        <dbReference type="Google" id="ProtNLM"/>
    </source>
</evidence>
<name>F6B441_DESCC</name>
<accession>F6B441</accession>